<proteinExistence type="predicted"/>
<evidence type="ECO:0000313" key="1">
    <source>
        <dbReference type="EMBL" id="KAF2189031.1"/>
    </source>
</evidence>
<sequence>FHKPPNLKKQAEEFMIPVPEYDRIADLWVKDVKTWKEIATDSNFVKVVASDEQHFVKAPIHIMLRYDNAVNGEKVPR</sequence>
<protein>
    <recommendedName>
        <fullName evidence="3">EthD domain-containing protein</fullName>
    </recommendedName>
</protein>
<reference evidence="1" key="1">
    <citation type="journal article" date="2020" name="Stud. Mycol.">
        <title>101 Dothideomycetes genomes: a test case for predicting lifestyles and emergence of pathogens.</title>
        <authorList>
            <person name="Haridas S."/>
            <person name="Albert R."/>
            <person name="Binder M."/>
            <person name="Bloem J."/>
            <person name="Labutti K."/>
            <person name="Salamov A."/>
            <person name="Andreopoulos B."/>
            <person name="Baker S."/>
            <person name="Barry K."/>
            <person name="Bills G."/>
            <person name="Bluhm B."/>
            <person name="Cannon C."/>
            <person name="Castanera R."/>
            <person name="Culley D."/>
            <person name="Daum C."/>
            <person name="Ezra D."/>
            <person name="Gonzalez J."/>
            <person name="Henrissat B."/>
            <person name="Kuo A."/>
            <person name="Liang C."/>
            <person name="Lipzen A."/>
            <person name="Lutzoni F."/>
            <person name="Magnuson J."/>
            <person name="Mondo S."/>
            <person name="Nolan M."/>
            <person name="Ohm R."/>
            <person name="Pangilinan J."/>
            <person name="Park H.-J."/>
            <person name="Ramirez L."/>
            <person name="Alfaro M."/>
            <person name="Sun H."/>
            <person name="Tritt A."/>
            <person name="Yoshinaga Y."/>
            <person name="Zwiers L.-H."/>
            <person name="Turgeon B."/>
            <person name="Goodwin S."/>
            <person name="Spatafora J."/>
            <person name="Crous P."/>
            <person name="Grigoriev I."/>
        </authorList>
    </citation>
    <scope>NUCLEOTIDE SEQUENCE</scope>
    <source>
        <strain evidence="1">CBS 207.26</strain>
    </source>
</reference>
<feature type="non-terminal residue" evidence="1">
    <location>
        <position position="1"/>
    </location>
</feature>
<organism evidence="1 2">
    <name type="scientific">Zopfia rhizophila CBS 207.26</name>
    <dbReference type="NCBI Taxonomy" id="1314779"/>
    <lineage>
        <taxon>Eukaryota</taxon>
        <taxon>Fungi</taxon>
        <taxon>Dikarya</taxon>
        <taxon>Ascomycota</taxon>
        <taxon>Pezizomycotina</taxon>
        <taxon>Dothideomycetes</taxon>
        <taxon>Dothideomycetes incertae sedis</taxon>
        <taxon>Zopfiaceae</taxon>
        <taxon>Zopfia</taxon>
    </lineage>
</organism>
<accession>A0A6A6EAZ8</accession>
<dbReference type="OrthoDB" id="3183782at2759"/>
<dbReference type="AlphaFoldDB" id="A0A6A6EAZ8"/>
<dbReference type="EMBL" id="ML994622">
    <property type="protein sequence ID" value="KAF2189031.1"/>
    <property type="molecule type" value="Genomic_DNA"/>
</dbReference>
<gene>
    <name evidence="1" type="ORF">K469DRAFT_564203</name>
</gene>
<name>A0A6A6EAZ8_9PEZI</name>
<evidence type="ECO:0008006" key="3">
    <source>
        <dbReference type="Google" id="ProtNLM"/>
    </source>
</evidence>
<dbReference type="Proteomes" id="UP000800200">
    <property type="component" value="Unassembled WGS sequence"/>
</dbReference>
<evidence type="ECO:0000313" key="2">
    <source>
        <dbReference type="Proteomes" id="UP000800200"/>
    </source>
</evidence>
<keyword evidence="2" id="KW-1185">Reference proteome</keyword>